<feature type="non-terminal residue" evidence="9">
    <location>
        <position position="1"/>
    </location>
</feature>
<keyword evidence="3" id="KW-1003">Cell membrane</keyword>
<evidence type="ECO:0000256" key="5">
    <source>
        <dbReference type="ARBA" id="ARBA00022989"/>
    </source>
</evidence>
<dbReference type="SUPFAM" id="SSF103473">
    <property type="entry name" value="MFS general substrate transporter"/>
    <property type="match status" value="1"/>
</dbReference>
<proteinExistence type="predicted"/>
<evidence type="ECO:0000313" key="9">
    <source>
        <dbReference type="EMBL" id="SVC74186.1"/>
    </source>
</evidence>
<feature type="transmembrane region" description="Helical" evidence="7">
    <location>
        <begin position="94"/>
        <end position="116"/>
    </location>
</feature>
<evidence type="ECO:0000256" key="3">
    <source>
        <dbReference type="ARBA" id="ARBA00022475"/>
    </source>
</evidence>
<dbReference type="PROSITE" id="PS50850">
    <property type="entry name" value="MFS"/>
    <property type="match status" value="1"/>
</dbReference>
<evidence type="ECO:0000256" key="4">
    <source>
        <dbReference type="ARBA" id="ARBA00022692"/>
    </source>
</evidence>
<accession>A0A382PLQ4</accession>
<gene>
    <name evidence="9" type="ORF">METZ01_LOCUS327040</name>
</gene>
<keyword evidence="2" id="KW-0813">Transport</keyword>
<dbReference type="Pfam" id="PF07690">
    <property type="entry name" value="MFS_1"/>
    <property type="match status" value="1"/>
</dbReference>
<keyword evidence="6 7" id="KW-0472">Membrane</keyword>
<dbReference type="EMBL" id="UINC01108235">
    <property type="protein sequence ID" value="SVC74186.1"/>
    <property type="molecule type" value="Genomic_DNA"/>
</dbReference>
<keyword evidence="5 7" id="KW-1133">Transmembrane helix</keyword>
<dbReference type="InterPro" id="IPR011701">
    <property type="entry name" value="MFS"/>
</dbReference>
<evidence type="ECO:0000256" key="2">
    <source>
        <dbReference type="ARBA" id="ARBA00022448"/>
    </source>
</evidence>
<protein>
    <recommendedName>
        <fullName evidence="8">Major facilitator superfamily (MFS) profile domain-containing protein</fullName>
    </recommendedName>
</protein>
<keyword evidence="4 7" id="KW-0812">Transmembrane</keyword>
<reference evidence="9" key="1">
    <citation type="submission" date="2018-05" db="EMBL/GenBank/DDBJ databases">
        <authorList>
            <person name="Lanie J.A."/>
            <person name="Ng W.-L."/>
            <person name="Kazmierczak K.M."/>
            <person name="Andrzejewski T.M."/>
            <person name="Davidsen T.M."/>
            <person name="Wayne K.J."/>
            <person name="Tettelin H."/>
            <person name="Glass J.I."/>
            <person name="Rusch D."/>
            <person name="Podicherti R."/>
            <person name="Tsui H.-C.T."/>
            <person name="Winkler M.E."/>
        </authorList>
    </citation>
    <scope>NUCLEOTIDE SEQUENCE</scope>
</reference>
<dbReference type="AlphaFoldDB" id="A0A382PLQ4"/>
<evidence type="ECO:0000256" key="1">
    <source>
        <dbReference type="ARBA" id="ARBA00004651"/>
    </source>
</evidence>
<dbReference type="GO" id="GO:0022857">
    <property type="term" value="F:transmembrane transporter activity"/>
    <property type="evidence" value="ECO:0007669"/>
    <property type="project" value="InterPro"/>
</dbReference>
<feature type="transmembrane region" description="Helical" evidence="7">
    <location>
        <begin position="12"/>
        <end position="31"/>
    </location>
</feature>
<name>A0A382PLQ4_9ZZZZ</name>
<evidence type="ECO:0000256" key="6">
    <source>
        <dbReference type="ARBA" id="ARBA00023136"/>
    </source>
</evidence>
<dbReference type="Gene3D" id="1.20.1250.20">
    <property type="entry name" value="MFS general substrate transporter like domains"/>
    <property type="match status" value="1"/>
</dbReference>
<evidence type="ECO:0000256" key="7">
    <source>
        <dbReference type="SAM" id="Phobius"/>
    </source>
</evidence>
<feature type="domain" description="Major facilitator superfamily (MFS) profile" evidence="8">
    <location>
        <begin position="1"/>
        <end position="122"/>
    </location>
</feature>
<organism evidence="9">
    <name type="scientific">marine metagenome</name>
    <dbReference type="NCBI Taxonomy" id="408172"/>
    <lineage>
        <taxon>unclassified sequences</taxon>
        <taxon>metagenomes</taxon>
        <taxon>ecological metagenomes</taxon>
    </lineage>
</organism>
<comment type="subcellular location">
    <subcellularLocation>
        <location evidence="1">Cell membrane</location>
        <topology evidence="1">Multi-pass membrane protein</topology>
    </subcellularLocation>
</comment>
<dbReference type="PANTHER" id="PTHR43414">
    <property type="entry name" value="MULTIDRUG RESISTANCE PROTEIN MDTG"/>
    <property type="match status" value="1"/>
</dbReference>
<evidence type="ECO:0000259" key="8">
    <source>
        <dbReference type="PROSITE" id="PS50850"/>
    </source>
</evidence>
<dbReference type="InterPro" id="IPR036259">
    <property type="entry name" value="MFS_trans_sf"/>
</dbReference>
<dbReference type="PANTHER" id="PTHR43414:SF6">
    <property type="entry name" value="MULTIDRUG RESISTANCE PROTEIN MDTG"/>
    <property type="match status" value="1"/>
</dbReference>
<feature type="transmembrane region" description="Helical" evidence="7">
    <location>
        <begin position="68"/>
        <end position="88"/>
    </location>
</feature>
<dbReference type="InterPro" id="IPR020846">
    <property type="entry name" value="MFS_dom"/>
</dbReference>
<sequence length="122" mass="12758">WCSFRFGNRQTIILGFLITGLGTVMIPYTGTMTQLYTAQAMNGVGRGLMQPILMALAVQAVPQEDRGTAMGVFQAVYAIGMFSGPAIGGILGDWLGLGAVFLSTAVICAVAACVMGKRGLVH</sequence>
<dbReference type="GO" id="GO:0005886">
    <property type="term" value="C:plasma membrane"/>
    <property type="evidence" value="ECO:0007669"/>
    <property type="project" value="UniProtKB-SubCell"/>
</dbReference>